<dbReference type="Pfam" id="PF00504">
    <property type="entry name" value="Chloroa_b-bind"/>
    <property type="match status" value="1"/>
</dbReference>
<keyword evidence="6" id="KW-0602">Photosynthesis</keyword>
<protein>
    <recommendedName>
        <fullName evidence="19">Plastid light harvesting protein</fullName>
    </recommendedName>
</protein>
<evidence type="ECO:0000256" key="3">
    <source>
        <dbReference type="ARBA" id="ARBA00005933"/>
    </source>
</evidence>
<keyword evidence="12" id="KW-0472">Membrane</keyword>
<keyword evidence="10" id="KW-0157">Chromophore</keyword>
<dbReference type="GO" id="GO:0009523">
    <property type="term" value="C:photosystem II"/>
    <property type="evidence" value="ECO:0007669"/>
    <property type="project" value="UniProtKB-KW"/>
</dbReference>
<evidence type="ECO:0000256" key="5">
    <source>
        <dbReference type="ARBA" id="ARBA00022528"/>
    </source>
</evidence>
<comment type="function">
    <text evidence="1">The light-harvesting complex (LHC) functions as a light receptor, it captures and delivers excitation energy to photosystems with which it is closely associated. Energy is transferred from the carotenoid and chlorophyll C (or B) to chlorophyll A and the photosynthetic reaction centers where it is used to synthesize ATP and reducing power.</text>
</comment>
<comment type="similarity">
    <text evidence="3">Belongs to the fucoxanthin chlorophyll protein family.</text>
</comment>
<dbReference type="EMBL" id="HBEL01005239">
    <property type="protein sequence ID" value="CAD8406391.1"/>
    <property type="molecule type" value="Transcribed_RNA"/>
</dbReference>
<accession>A0A6T8FT77</accession>
<feature type="signal peptide" evidence="16">
    <location>
        <begin position="1"/>
        <end position="15"/>
    </location>
</feature>
<evidence type="ECO:0000313" key="17">
    <source>
        <dbReference type="EMBL" id="CAD8406390.1"/>
    </source>
</evidence>
<dbReference type="FunFam" id="1.10.3460.10:FF:000011">
    <property type="entry name" value="Fucoxanthin chlorophyll a/c protein 8"/>
    <property type="match status" value="1"/>
</dbReference>
<feature type="binding site" evidence="15">
    <location>
        <position position="174"/>
    </location>
    <ligand>
        <name>chlorophyll a</name>
        <dbReference type="ChEBI" id="CHEBI:58416"/>
        <label>1</label>
    </ligand>
</feature>
<evidence type="ECO:0000256" key="6">
    <source>
        <dbReference type="ARBA" id="ARBA00022531"/>
    </source>
</evidence>
<evidence type="ECO:0000256" key="14">
    <source>
        <dbReference type="ARBA" id="ARBA00023276"/>
    </source>
</evidence>
<feature type="binding site" description="axial binding residue" evidence="15">
    <location>
        <position position="120"/>
    </location>
    <ligand>
        <name>chlorophyll b</name>
        <dbReference type="ChEBI" id="CHEBI:61721"/>
        <label>1</label>
    </ligand>
    <ligandPart>
        <name>Mg</name>
        <dbReference type="ChEBI" id="CHEBI:25107"/>
    </ligandPart>
</feature>
<feature type="binding site" description="axial binding residue" evidence="15">
    <location>
        <position position="71"/>
    </location>
    <ligand>
        <name>chlorophyll b</name>
        <dbReference type="ChEBI" id="CHEBI:61721"/>
        <label>1</label>
    </ligand>
    <ligandPart>
        <name>Mg</name>
        <dbReference type="ChEBI" id="CHEBI:25107"/>
    </ligandPart>
</feature>
<dbReference type="GO" id="GO:0009765">
    <property type="term" value="P:photosynthesis, light harvesting"/>
    <property type="evidence" value="ECO:0007669"/>
    <property type="project" value="InterPro"/>
</dbReference>
<evidence type="ECO:0000256" key="15">
    <source>
        <dbReference type="PIRSR" id="PIRSR601344-1"/>
    </source>
</evidence>
<keyword evidence="16" id="KW-0732">Signal</keyword>
<evidence type="ECO:0000256" key="16">
    <source>
        <dbReference type="SAM" id="SignalP"/>
    </source>
</evidence>
<evidence type="ECO:0000256" key="12">
    <source>
        <dbReference type="ARBA" id="ARBA00023136"/>
    </source>
</evidence>
<evidence type="ECO:0000256" key="11">
    <source>
        <dbReference type="ARBA" id="ARBA00023078"/>
    </source>
</evidence>
<organism evidence="18">
    <name type="scientific">Proboscia inermis</name>
    <dbReference type="NCBI Taxonomy" id="420281"/>
    <lineage>
        <taxon>Eukaryota</taxon>
        <taxon>Sar</taxon>
        <taxon>Stramenopiles</taxon>
        <taxon>Ochrophyta</taxon>
        <taxon>Bacillariophyta</taxon>
        <taxon>Coscinodiscophyceae</taxon>
        <taxon>Rhizosoleniophycidae</taxon>
        <taxon>Rhizosoleniales</taxon>
        <taxon>Rhizosoleniaceae</taxon>
        <taxon>Proboscia</taxon>
    </lineage>
</organism>
<keyword evidence="8" id="KW-0812">Transmembrane</keyword>
<proteinExistence type="inferred from homology"/>
<comment type="subcellular location">
    <subcellularLocation>
        <location evidence="2">Plastid</location>
        <location evidence="2">Chloroplast thylakoid membrane</location>
    </subcellularLocation>
</comment>
<dbReference type="PANTHER" id="PTHR21649">
    <property type="entry name" value="CHLOROPHYLL A/B BINDING PROTEIN"/>
    <property type="match status" value="1"/>
</dbReference>
<dbReference type="InterPro" id="IPR001344">
    <property type="entry name" value="Chloro_AB-bd_pln"/>
</dbReference>
<keyword evidence="9" id="KW-0809">Transit peptide</keyword>
<evidence type="ECO:0000256" key="8">
    <source>
        <dbReference type="ARBA" id="ARBA00022692"/>
    </source>
</evidence>
<evidence type="ECO:0000256" key="4">
    <source>
        <dbReference type="ARBA" id="ARBA00022494"/>
    </source>
</evidence>
<evidence type="ECO:0000256" key="9">
    <source>
        <dbReference type="ARBA" id="ARBA00022946"/>
    </source>
</evidence>
<dbReference type="Gene3D" id="1.10.3460.10">
    <property type="entry name" value="Chlorophyll a/b binding protein domain"/>
    <property type="match status" value="1"/>
</dbReference>
<evidence type="ECO:0000256" key="10">
    <source>
        <dbReference type="ARBA" id="ARBA00022991"/>
    </source>
</evidence>
<feature type="binding site" evidence="15">
    <location>
        <position position="171"/>
    </location>
    <ligand>
        <name>chlorophyll a</name>
        <dbReference type="ChEBI" id="CHEBI:58416"/>
        <label>1</label>
    </ligand>
</feature>
<feature type="binding site" evidence="15">
    <location>
        <position position="45"/>
    </location>
    <ligand>
        <name>chlorophyll a</name>
        <dbReference type="ChEBI" id="CHEBI:58416"/>
        <label>1</label>
    </ligand>
</feature>
<evidence type="ECO:0000313" key="18">
    <source>
        <dbReference type="EMBL" id="CAD8406391.1"/>
    </source>
</evidence>
<feature type="chain" id="PRO_5036191733" description="Plastid light harvesting protein" evidence="16">
    <location>
        <begin position="16"/>
        <end position="201"/>
    </location>
</feature>
<keyword evidence="5" id="KW-0150">Chloroplast</keyword>
<sequence length="201" mass="21952">MKCAILTILTATAAAFAPSVVTKSSSALHMAFEDQLGAQKPLGFWDPVGFLKDADQERFDRLRYVELKHGRVAMLAFLGQITTRSGSHLPGNIDYAGTPFASIPEGLAGLQAIPAEGLTQMLLFVGFLEFFVMKDVTGKPEFDGDFRNNSLDFGWDIYFDDEQKLQKRAIELSNGRAAMMAILGLMAHEQIGGTFPLIGAM</sequence>
<keyword evidence="7" id="KW-0934">Plastid</keyword>
<evidence type="ECO:0000256" key="1">
    <source>
        <dbReference type="ARBA" id="ARBA00004022"/>
    </source>
</evidence>
<dbReference type="GO" id="GO:0030076">
    <property type="term" value="C:light-harvesting complex"/>
    <property type="evidence" value="ECO:0007669"/>
    <property type="project" value="UniProtKB-KW"/>
</dbReference>
<dbReference type="SUPFAM" id="SSF103511">
    <property type="entry name" value="Chlorophyll a-b binding protein"/>
    <property type="match status" value="1"/>
</dbReference>
<reference evidence="18" key="1">
    <citation type="submission" date="2021-01" db="EMBL/GenBank/DDBJ databases">
        <authorList>
            <person name="Corre E."/>
            <person name="Pelletier E."/>
            <person name="Niang G."/>
            <person name="Scheremetjew M."/>
            <person name="Finn R."/>
            <person name="Kale V."/>
            <person name="Holt S."/>
            <person name="Cochrane G."/>
            <person name="Meng A."/>
            <person name="Brown T."/>
            <person name="Cohen L."/>
        </authorList>
    </citation>
    <scope>NUCLEOTIDE SEQUENCE</scope>
    <source>
        <strain evidence="18">CCAP1064/1</strain>
    </source>
</reference>
<feature type="binding site" description="axial binding residue" evidence="15">
    <location>
        <position position="176"/>
    </location>
    <ligand>
        <name>chlorophyll b</name>
        <dbReference type="ChEBI" id="CHEBI:61721"/>
        <label>3</label>
    </ligand>
    <ligandPart>
        <name>Mg</name>
        <dbReference type="ChEBI" id="CHEBI:25107"/>
    </ligandPart>
</feature>
<evidence type="ECO:0000256" key="2">
    <source>
        <dbReference type="ARBA" id="ARBA00004334"/>
    </source>
</evidence>
<dbReference type="GO" id="GO:0009535">
    <property type="term" value="C:chloroplast thylakoid membrane"/>
    <property type="evidence" value="ECO:0007669"/>
    <property type="project" value="UniProtKB-SubCell"/>
</dbReference>
<feature type="binding site" evidence="15">
    <location>
        <position position="66"/>
    </location>
    <ligand>
        <name>chlorophyll a</name>
        <dbReference type="ChEBI" id="CHEBI:58416"/>
        <label>1</label>
    </ligand>
</feature>
<keyword evidence="14" id="KW-0604">Photosystem II</keyword>
<dbReference type="InterPro" id="IPR022796">
    <property type="entry name" value="Chloroa_b-bind"/>
</dbReference>
<evidence type="ECO:0008006" key="19">
    <source>
        <dbReference type="Google" id="ProtNLM"/>
    </source>
</evidence>
<dbReference type="GO" id="GO:0016168">
    <property type="term" value="F:chlorophyll binding"/>
    <property type="evidence" value="ECO:0007669"/>
    <property type="project" value="UniProtKB-KW"/>
</dbReference>
<dbReference type="EMBL" id="HBEL01005238">
    <property type="protein sequence ID" value="CAD8406390.1"/>
    <property type="molecule type" value="Transcribed_RNA"/>
</dbReference>
<feature type="binding site" evidence="15">
    <location>
        <position position="69"/>
    </location>
    <ligand>
        <name>chlorophyll a</name>
        <dbReference type="ChEBI" id="CHEBI:58416"/>
        <label>1</label>
    </ligand>
</feature>
<keyword evidence="13" id="KW-0437">Light-harvesting polypeptide</keyword>
<evidence type="ECO:0000256" key="13">
    <source>
        <dbReference type="ARBA" id="ARBA00023243"/>
    </source>
</evidence>
<name>A0A6T8FT77_9STRA</name>
<keyword evidence="11" id="KW-0793">Thylakoid</keyword>
<keyword evidence="4 15" id="KW-0148">Chlorophyll</keyword>
<gene>
    <name evidence="17" type="ORF">PINE0816_LOCUS2507</name>
    <name evidence="18" type="ORF">PINE0816_LOCUS2508</name>
</gene>
<evidence type="ECO:0000256" key="7">
    <source>
        <dbReference type="ARBA" id="ARBA00022640"/>
    </source>
</evidence>
<dbReference type="AlphaFoldDB" id="A0A6T8FT77"/>